<dbReference type="PANTHER" id="PTHR37828:SF1">
    <property type="entry name" value="YCII-RELATED DOMAIN-CONTAINING PROTEIN"/>
    <property type="match status" value="1"/>
</dbReference>
<reference evidence="3 4" key="1">
    <citation type="submission" date="2020-10" db="EMBL/GenBank/DDBJ databases">
        <title>Genome sequencing of Massilia sp. LPB0304.</title>
        <authorList>
            <person name="Kim J."/>
        </authorList>
    </citation>
    <scope>NUCLEOTIDE SEQUENCE [LARGE SCALE GENOMIC DNA]</scope>
    <source>
        <strain evidence="3 4">LPB0304</strain>
    </source>
</reference>
<keyword evidence="4" id="KW-1185">Reference proteome</keyword>
<dbReference type="EMBL" id="CP062941">
    <property type="protein sequence ID" value="QOL49440.1"/>
    <property type="molecule type" value="Genomic_DNA"/>
</dbReference>
<dbReference type="PANTHER" id="PTHR37828">
    <property type="entry name" value="GSR2449 PROTEIN"/>
    <property type="match status" value="1"/>
</dbReference>
<protein>
    <submittedName>
        <fullName evidence="3">YciI family protein</fullName>
    </submittedName>
</protein>
<name>A0A7L9U3I9_9BURK</name>
<evidence type="ECO:0000313" key="3">
    <source>
        <dbReference type="EMBL" id="QOL49440.1"/>
    </source>
</evidence>
<evidence type="ECO:0000259" key="2">
    <source>
        <dbReference type="Pfam" id="PF03795"/>
    </source>
</evidence>
<evidence type="ECO:0000313" key="4">
    <source>
        <dbReference type="Proteomes" id="UP000593875"/>
    </source>
</evidence>
<organism evidence="3 4">
    <name type="scientific">Massilia litorea</name>
    <dbReference type="NCBI Taxonomy" id="2769491"/>
    <lineage>
        <taxon>Bacteria</taxon>
        <taxon>Pseudomonadati</taxon>
        <taxon>Pseudomonadota</taxon>
        <taxon>Betaproteobacteria</taxon>
        <taxon>Burkholderiales</taxon>
        <taxon>Oxalobacteraceae</taxon>
        <taxon>Telluria group</taxon>
        <taxon>Massilia</taxon>
    </lineage>
</organism>
<proteinExistence type="inferred from homology"/>
<sequence>MFIVSLTYTAPLAKIDARLAAHREWLAGQYAAGIFLMSGARVPRDGGIILARAPSRGALERILSEDPFALADLARYEITEFTPTMTAEAFDAWRGV</sequence>
<gene>
    <name evidence="3" type="ORF">LPB04_21520</name>
</gene>
<comment type="similarity">
    <text evidence="1">Belongs to the YciI family.</text>
</comment>
<dbReference type="Gene3D" id="3.30.70.1060">
    <property type="entry name" value="Dimeric alpha+beta barrel"/>
    <property type="match status" value="1"/>
</dbReference>
<accession>A0A7L9U3I9</accession>
<dbReference type="InterPro" id="IPR005545">
    <property type="entry name" value="YCII"/>
</dbReference>
<dbReference type="SUPFAM" id="SSF54909">
    <property type="entry name" value="Dimeric alpha+beta barrel"/>
    <property type="match status" value="1"/>
</dbReference>
<dbReference type="Proteomes" id="UP000593875">
    <property type="component" value="Chromosome"/>
</dbReference>
<dbReference type="Pfam" id="PF03795">
    <property type="entry name" value="YCII"/>
    <property type="match status" value="1"/>
</dbReference>
<evidence type="ECO:0000256" key="1">
    <source>
        <dbReference type="ARBA" id="ARBA00007689"/>
    </source>
</evidence>
<dbReference type="AlphaFoldDB" id="A0A7L9U3I9"/>
<dbReference type="RefSeq" id="WP_193686480.1">
    <property type="nucleotide sequence ID" value="NZ_CP062941.1"/>
</dbReference>
<dbReference type="InterPro" id="IPR011008">
    <property type="entry name" value="Dimeric_a/b-barrel"/>
</dbReference>
<feature type="domain" description="YCII-related" evidence="2">
    <location>
        <begin position="1"/>
        <end position="82"/>
    </location>
</feature>
<dbReference type="KEGG" id="mlir:LPB04_21520"/>